<proteinExistence type="predicted"/>
<name>A0AA90FCU7_9BACI</name>
<dbReference type="Proteomes" id="UP001066455">
    <property type="component" value="Unassembled WGS sequence"/>
</dbReference>
<comment type="caution">
    <text evidence="1">The sequence shown here is derived from an EMBL/GenBank/DDBJ whole genome shotgun (WGS) entry which is preliminary data.</text>
</comment>
<accession>A0AA90FCU7</accession>
<evidence type="ECO:0000313" key="1">
    <source>
        <dbReference type="EMBL" id="MCY9280359.1"/>
    </source>
</evidence>
<sequence length="35" mass="4139">MKKMIKSAVKWAPVIYPIAWKIIKNRREKKNLKAG</sequence>
<reference evidence="1" key="1">
    <citation type="submission" date="2022-02" db="EMBL/GenBank/DDBJ databases">
        <title>Crop Bioprotection Bacillus Genome Sequencing.</title>
        <authorList>
            <person name="Dunlap C."/>
        </authorList>
    </citation>
    <scope>NUCLEOTIDE SEQUENCE</scope>
    <source>
        <strain evidence="1">T20C14</strain>
    </source>
</reference>
<dbReference type="AlphaFoldDB" id="A0AA90FCU7"/>
<protein>
    <submittedName>
        <fullName evidence="1">Uncharacterized protein</fullName>
    </submittedName>
</protein>
<evidence type="ECO:0000313" key="2">
    <source>
        <dbReference type="Proteomes" id="UP001066455"/>
    </source>
</evidence>
<organism evidence="1 2">
    <name type="scientific">Bacillus haynesii</name>
    <dbReference type="NCBI Taxonomy" id="1925021"/>
    <lineage>
        <taxon>Bacteria</taxon>
        <taxon>Bacillati</taxon>
        <taxon>Bacillota</taxon>
        <taxon>Bacilli</taxon>
        <taxon>Bacillales</taxon>
        <taxon>Bacillaceae</taxon>
        <taxon>Bacillus</taxon>
    </lineage>
</organism>
<dbReference type="EMBL" id="JALAXI010000010">
    <property type="protein sequence ID" value="MCY9280359.1"/>
    <property type="molecule type" value="Genomic_DNA"/>
</dbReference>
<gene>
    <name evidence="1" type="ORF">MOE73_09840</name>
</gene>